<proteinExistence type="predicted"/>
<organism evidence="1 2">
    <name type="scientific">Athelia psychrophila</name>
    <dbReference type="NCBI Taxonomy" id="1759441"/>
    <lineage>
        <taxon>Eukaryota</taxon>
        <taxon>Fungi</taxon>
        <taxon>Dikarya</taxon>
        <taxon>Basidiomycota</taxon>
        <taxon>Agaricomycotina</taxon>
        <taxon>Agaricomycetes</taxon>
        <taxon>Agaricomycetidae</taxon>
        <taxon>Atheliales</taxon>
        <taxon>Atheliaceae</taxon>
        <taxon>Athelia</taxon>
    </lineage>
</organism>
<protein>
    <submittedName>
        <fullName evidence="1">Uncharacterized protein</fullName>
    </submittedName>
</protein>
<dbReference type="OrthoDB" id="2921818at2759"/>
<evidence type="ECO:0000313" key="1">
    <source>
        <dbReference type="EMBL" id="KZP14657.1"/>
    </source>
</evidence>
<dbReference type="Proteomes" id="UP000076532">
    <property type="component" value="Unassembled WGS sequence"/>
</dbReference>
<dbReference type="AlphaFoldDB" id="A0A166DFS6"/>
<gene>
    <name evidence="1" type="ORF">FIBSPDRAFT_959476</name>
</gene>
<keyword evidence="2" id="KW-1185">Reference proteome</keyword>
<name>A0A166DFS6_9AGAM</name>
<reference evidence="1 2" key="1">
    <citation type="journal article" date="2016" name="Mol. Biol. Evol.">
        <title>Comparative Genomics of Early-Diverging Mushroom-Forming Fungi Provides Insights into the Origins of Lignocellulose Decay Capabilities.</title>
        <authorList>
            <person name="Nagy L.G."/>
            <person name="Riley R."/>
            <person name="Tritt A."/>
            <person name="Adam C."/>
            <person name="Daum C."/>
            <person name="Floudas D."/>
            <person name="Sun H."/>
            <person name="Yadav J.S."/>
            <person name="Pangilinan J."/>
            <person name="Larsson K.H."/>
            <person name="Matsuura K."/>
            <person name="Barry K."/>
            <person name="Labutti K."/>
            <person name="Kuo R."/>
            <person name="Ohm R.A."/>
            <person name="Bhattacharya S.S."/>
            <person name="Shirouzu T."/>
            <person name="Yoshinaga Y."/>
            <person name="Martin F.M."/>
            <person name="Grigoriev I.V."/>
            <person name="Hibbett D.S."/>
        </authorList>
    </citation>
    <scope>NUCLEOTIDE SEQUENCE [LARGE SCALE GENOMIC DNA]</scope>
    <source>
        <strain evidence="1 2">CBS 109695</strain>
    </source>
</reference>
<sequence>MSSPRSEAFTSSTCGVINDRLWVSPISSTLDRLNSNSWELKNPLQKFTGFSDHGIPLGIDWSLQPAYYDLDVHWRGYLPVDATPEHEWETSAVHVSRSGTNGYVVDESIAVWRKAKTDRLRKEVDELAFMLDFESNQVPFPRIVDTLPITFLHPMQAGVFRSMAVSRSYYLDLIAFYCWVYRVFNVAIENHAWDEYYPPSKEMLRWRGLQDVVGYLLDFSEQWKVHGAPMWMDHDVPFHYVWHEGLAANDRFRRWDPAKLNAYNESTNDQYTEGAEPITDPLSSEDLSYDDWLQVQWPRSENNPVTVTSCPYLPVIRPTHSIRFHIVPHPSTSFHRILFYHGLTSPTTRADVAPRSSAQPSRVACLSTRRPLSTDLYIHIYDSPGPLLSYTLTLRAPDHQYD</sequence>
<accession>A0A166DFS6</accession>
<evidence type="ECO:0000313" key="2">
    <source>
        <dbReference type="Proteomes" id="UP000076532"/>
    </source>
</evidence>
<dbReference type="EMBL" id="KV417614">
    <property type="protein sequence ID" value="KZP14657.1"/>
    <property type="molecule type" value="Genomic_DNA"/>
</dbReference>